<dbReference type="EMBL" id="CP059084">
    <property type="protein sequence ID" value="QTC44508.1"/>
    <property type="molecule type" value="Genomic_DNA"/>
</dbReference>
<sequence>MLKSKDYSKAEGYASLAKALGNTATNELVSHTVKTSSVNDLEMPGNLLKLECENSVENLATWCTNFHLAASVWFAGNHAAHAAL</sequence>
<name>A0A8A4JY16_PANAN</name>
<gene>
    <name evidence="1" type="ORF">H0Z12_12180</name>
</gene>
<proteinExistence type="predicted"/>
<dbReference type="RefSeq" id="WP_155270041.1">
    <property type="nucleotide sequence ID" value="NZ_CP059084.1"/>
</dbReference>
<organism evidence="1 2">
    <name type="scientific">Pantoea ananas</name>
    <name type="common">Erwinia uredovora</name>
    <dbReference type="NCBI Taxonomy" id="553"/>
    <lineage>
        <taxon>Bacteria</taxon>
        <taxon>Pseudomonadati</taxon>
        <taxon>Pseudomonadota</taxon>
        <taxon>Gammaproteobacteria</taxon>
        <taxon>Enterobacterales</taxon>
        <taxon>Erwiniaceae</taxon>
        <taxon>Pantoea</taxon>
    </lineage>
</organism>
<dbReference type="AlphaFoldDB" id="A0A8A4JY16"/>
<dbReference type="Proteomes" id="UP000663901">
    <property type="component" value="Chromosome"/>
</dbReference>
<evidence type="ECO:0000313" key="1">
    <source>
        <dbReference type="EMBL" id="QTC44508.1"/>
    </source>
</evidence>
<protein>
    <submittedName>
        <fullName evidence="1">Uncharacterized protein</fullName>
    </submittedName>
</protein>
<evidence type="ECO:0000313" key="2">
    <source>
        <dbReference type="Proteomes" id="UP000663901"/>
    </source>
</evidence>
<accession>A0A8A4JY16</accession>
<reference evidence="1" key="1">
    <citation type="submission" date="2020-07" db="EMBL/GenBank/DDBJ databases">
        <title>Genome Sequences for Panteoa spp. that cause Center Rot in Onions.</title>
        <authorList>
            <person name="Asselin J.A."/>
            <person name="Helmann T."/>
            <person name="Beer S."/>
            <person name="Stodghill P."/>
        </authorList>
    </citation>
    <scope>NUCLEOTIDE SEQUENCE</scope>
    <source>
        <strain evidence="1">OC5a</strain>
    </source>
</reference>